<reference evidence="3" key="2">
    <citation type="submission" date="2017-05" db="EMBL/GenBank/DDBJ databases">
        <title>Whole genome sequence of fish pathogenic bacteria, Photobacterium damselae subsp. piscicida, strain 91-197, isolated from hybrid striped bass (Morone sp.) in USA.</title>
        <authorList>
            <person name="Teru Y."/>
            <person name="Hikima J."/>
            <person name="Kono T."/>
            <person name="Sakai M."/>
            <person name="Takano T."/>
            <person name="Hawke J.P."/>
            <person name="Takeyama H."/>
            <person name="Aoki T."/>
        </authorList>
    </citation>
    <scope>NUCLEOTIDE SEQUENCE [LARGE SCALE GENOMIC DNA]</scope>
    <source>
        <strain evidence="3">91-197</strain>
    </source>
</reference>
<dbReference type="Proteomes" id="UP000218676">
    <property type="component" value="Chromosome 2"/>
</dbReference>
<accession>A0A1V1VG62</accession>
<dbReference type="EMBL" id="AP018046">
    <property type="protein sequence ID" value="BAX56074.1"/>
    <property type="molecule type" value="Genomic_DNA"/>
</dbReference>
<proteinExistence type="predicted"/>
<name>A0A1V1VG62_PHODP</name>
<gene>
    <name evidence="2" type="ORF">IC627_18555</name>
    <name evidence="1" type="ORF">PDPUS_2_01489</name>
</gene>
<reference evidence="1" key="1">
    <citation type="journal article" date="2017" name="Genome Announc.">
        <title>Whole-Genome Sequence of Photobacterium damselae subsp. piscicida Strain 91-197, Isolated from Hybrid Striped Bass (Morone sp.) in the United States.</title>
        <authorList>
            <person name="Teru Y."/>
            <person name="Hikima J."/>
            <person name="Kono T."/>
            <person name="Sakai M."/>
            <person name="Takano T."/>
            <person name="Hawke J.P."/>
            <person name="Takeyama H."/>
            <person name="Aoki T."/>
        </authorList>
    </citation>
    <scope>NUCLEOTIDE SEQUENCE</scope>
    <source>
        <strain evidence="1">91-197</strain>
    </source>
</reference>
<dbReference type="RefSeq" id="WP_086959235.1">
    <property type="nucleotide sequence ID" value="NZ_AP018046.1"/>
</dbReference>
<evidence type="ECO:0000313" key="2">
    <source>
        <dbReference type="EMBL" id="QOD58770.1"/>
    </source>
</evidence>
<dbReference type="Proteomes" id="UP000516656">
    <property type="component" value="Chromosome 2"/>
</dbReference>
<dbReference type="EMBL" id="CP061855">
    <property type="protein sequence ID" value="QOD58770.1"/>
    <property type="molecule type" value="Genomic_DNA"/>
</dbReference>
<evidence type="ECO:0000313" key="4">
    <source>
        <dbReference type="Proteomes" id="UP000516656"/>
    </source>
</evidence>
<dbReference type="SUPFAM" id="SSF53756">
    <property type="entry name" value="UDP-Glycosyltransferase/glycogen phosphorylase"/>
    <property type="match status" value="1"/>
</dbReference>
<evidence type="ECO:0000313" key="1">
    <source>
        <dbReference type="EMBL" id="BAX56074.1"/>
    </source>
</evidence>
<sequence length="423" mass="49174">MKILYISYFSPPLLNVGAHRTRRFASHLTTFNHKVTVVAEKRRNRFTQQSKDASSAPNSLLINAVKSWNIDWLWKFPTIVHKGLYRLFGRTLPEQDNKIAKRYWFIDMQWGWIIPTLWHCYHLIKQDKPDVILVTCPPFSSSVVGYYLSKFFSIPLVLDFRDGWTHASYFVEYDYQHWENRVLAQALALVVTSKADLHSYQSKYPKVAVNYIPNSFDWPLDITSNRSSSCRDSKRVFTIGYSGTWDGFRRSAKQILTHLSQASFDFRFINIGDDHPEFLSLVDELKIEDKVRNLGLLNKDNMLKYLADCDALFIQKGSPDLDLEDTHLATKAIDYVASRRMIIAELPKGETKQFLLQYGGNVVMVDADNYSQQLESAYQYWCSNPNKRYEPKGDFWQHYDPILLSRQLEKVCYDVCSGSSQAT</sequence>
<protein>
    <recommendedName>
        <fullName evidence="5">Glycosyltransferase subfamily 4-like N-terminal domain-containing protein</fullName>
    </recommendedName>
</protein>
<organism evidence="2 4">
    <name type="scientific">Photobacterium damsela subsp. piscicida</name>
    <name type="common">Pasteurella piscicida</name>
    <dbReference type="NCBI Taxonomy" id="38294"/>
    <lineage>
        <taxon>Bacteria</taxon>
        <taxon>Pseudomonadati</taxon>
        <taxon>Pseudomonadota</taxon>
        <taxon>Gammaproteobacteria</taxon>
        <taxon>Vibrionales</taxon>
        <taxon>Vibrionaceae</taxon>
        <taxon>Photobacterium</taxon>
    </lineage>
</organism>
<evidence type="ECO:0008006" key="5">
    <source>
        <dbReference type="Google" id="ProtNLM"/>
    </source>
</evidence>
<reference evidence="2 4" key="3">
    <citation type="submission" date="2020-09" db="EMBL/GenBank/DDBJ databases">
        <title>Complete, closed and curated genome sequences of Photobacterium damselae subsp. piscicida isolates from Australia indicate localised evolution and additional plasmid-borne pathogenicity mechanisms.</title>
        <authorList>
            <person name="Baseggio L."/>
            <person name="Silayeva O."/>
            <person name="Buller N."/>
            <person name="Landos M."/>
            <person name="Engelstaedter J."/>
            <person name="Barnes A.C."/>
        </authorList>
    </citation>
    <scope>NUCLEOTIDE SEQUENCE [LARGE SCALE GENOMIC DNA]</scope>
    <source>
        <strain evidence="2 4">AS-16-0540-1</strain>
    </source>
</reference>
<dbReference type="AlphaFoldDB" id="A0A1V1VG62"/>
<evidence type="ECO:0000313" key="3">
    <source>
        <dbReference type="Proteomes" id="UP000218676"/>
    </source>
</evidence>
<dbReference type="Gene3D" id="3.40.50.2000">
    <property type="entry name" value="Glycogen Phosphorylase B"/>
    <property type="match status" value="2"/>
</dbReference>